<reference evidence="1" key="1">
    <citation type="journal article" date="2020" name="mSystems">
        <title>Genome- and Community-Level Interaction Insights into Carbon Utilization and Element Cycling Functions of Hydrothermarchaeota in Hydrothermal Sediment.</title>
        <authorList>
            <person name="Zhou Z."/>
            <person name="Liu Y."/>
            <person name="Xu W."/>
            <person name="Pan J."/>
            <person name="Luo Z.H."/>
            <person name="Li M."/>
        </authorList>
    </citation>
    <scope>NUCLEOTIDE SEQUENCE [LARGE SCALE GENOMIC DNA]</scope>
    <source>
        <strain evidence="1">SpSt-402</strain>
    </source>
</reference>
<evidence type="ECO:0008006" key="2">
    <source>
        <dbReference type="Google" id="ProtNLM"/>
    </source>
</evidence>
<dbReference type="InterPro" id="IPR012675">
    <property type="entry name" value="Beta-grasp_dom_sf"/>
</dbReference>
<dbReference type="AlphaFoldDB" id="A0A832H2P6"/>
<accession>A0A832H2P6</accession>
<evidence type="ECO:0000313" key="1">
    <source>
        <dbReference type="EMBL" id="HGW92791.1"/>
    </source>
</evidence>
<dbReference type="EMBL" id="DSRD01000045">
    <property type="protein sequence ID" value="HGW92791.1"/>
    <property type="molecule type" value="Genomic_DNA"/>
</dbReference>
<dbReference type="GO" id="GO:0051536">
    <property type="term" value="F:iron-sulfur cluster binding"/>
    <property type="evidence" value="ECO:0007669"/>
    <property type="project" value="InterPro"/>
</dbReference>
<dbReference type="InterPro" id="IPR036010">
    <property type="entry name" value="2Fe-2S_ferredoxin-like_sf"/>
</dbReference>
<proteinExistence type="predicted"/>
<comment type="caution">
    <text evidence="1">The sequence shown here is derived from an EMBL/GenBank/DDBJ whole genome shotgun (WGS) entry which is preliminary data.</text>
</comment>
<name>A0A832H2P6_9CYAN</name>
<dbReference type="Gene3D" id="3.10.20.30">
    <property type="match status" value="1"/>
</dbReference>
<gene>
    <name evidence="1" type="ORF">ENR47_00700</name>
</gene>
<dbReference type="SUPFAM" id="SSF54292">
    <property type="entry name" value="2Fe-2S ferredoxin-like"/>
    <property type="match status" value="1"/>
</dbReference>
<sequence length="106" mass="11772">MKDTNNAIRFQKTLGNLSRRFLGQAFTVAGTAIVAPKMLDHNRVAEAQQSPIDRHSPIRGETSVTLIINGQSHQVNIEPRVTLLDVLRERLQLTGTRSGSSHCDRI</sequence>
<organism evidence="1">
    <name type="scientific">Oscillatoriales cyanobacterium SpSt-402</name>
    <dbReference type="NCBI Taxonomy" id="2282168"/>
    <lineage>
        <taxon>Bacteria</taxon>
        <taxon>Bacillati</taxon>
        <taxon>Cyanobacteriota</taxon>
        <taxon>Cyanophyceae</taxon>
        <taxon>Oscillatoriophycideae</taxon>
        <taxon>Oscillatoriales</taxon>
    </lineage>
</organism>
<protein>
    <recommendedName>
        <fullName evidence="2">(2Fe-2S)-binding protein</fullName>
    </recommendedName>
</protein>